<protein>
    <submittedName>
        <fullName evidence="2">Helix-turn-helix domain-containing protein</fullName>
    </submittedName>
</protein>
<dbReference type="NCBIfam" id="TIGR01764">
    <property type="entry name" value="excise"/>
    <property type="match status" value="1"/>
</dbReference>
<evidence type="ECO:0000259" key="1">
    <source>
        <dbReference type="Pfam" id="PF12728"/>
    </source>
</evidence>
<dbReference type="InterPro" id="IPR010093">
    <property type="entry name" value="SinI_DNA-bd"/>
</dbReference>
<dbReference type="RefSeq" id="WP_216340150.1">
    <property type="nucleotide sequence ID" value="NZ_JAHLEM010000031.1"/>
</dbReference>
<organism evidence="2 3">
    <name type="scientific">Streptomyces niphimycinicus</name>
    <dbReference type="NCBI Taxonomy" id="2842201"/>
    <lineage>
        <taxon>Bacteria</taxon>
        <taxon>Bacillati</taxon>
        <taxon>Actinomycetota</taxon>
        <taxon>Actinomycetes</taxon>
        <taxon>Kitasatosporales</taxon>
        <taxon>Streptomycetaceae</taxon>
        <taxon>Streptomyces</taxon>
    </lineage>
</organism>
<gene>
    <name evidence="2" type="ORF">KN815_03785</name>
</gene>
<evidence type="ECO:0000313" key="3">
    <source>
        <dbReference type="Proteomes" id="UP000720508"/>
    </source>
</evidence>
<dbReference type="Proteomes" id="UP000720508">
    <property type="component" value="Unassembled WGS sequence"/>
</dbReference>
<feature type="domain" description="Helix-turn-helix" evidence="1">
    <location>
        <begin position="12"/>
        <end position="59"/>
    </location>
</feature>
<proteinExistence type="predicted"/>
<keyword evidence="3" id="KW-1185">Reference proteome</keyword>
<dbReference type="InterPro" id="IPR041657">
    <property type="entry name" value="HTH_17"/>
</dbReference>
<sequence>MSTATAPVAPLLYTLEEAAKTLRVGRSTVYELMADGTLKFIKRGQSRRIRVTDLEIFVANFATECN</sequence>
<evidence type="ECO:0000313" key="2">
    <source>
        <dbReference type="EMBL" id="MBU3863243.1"/>
    </source>
</evidence>
<comment type="caution">
    <text evidence="2">The sequence shown here is derived from an EMBL/GenBank/DDBJ whole genome shotgun (WGS) entry which is preliminary data.</text>
</comment>
<name>A0ABS6C8M7_9ACTN</name>
<accession>A0ABS6C8M7</accession>
<reference evidence="2 3" key="1">
    <citation type="submission" date="2021-06" db="EMBL/GenBank/DDBJ databases">
        <authorList>
            <person name="Pan X."/>
        </authorList>
    </citation>
    <scope>NUCLEOTIDE SEQUENCE [LARGE SCALE GENOMIC DNA]</scope>
    <source>
        <strain evidence="2 3">4503</strain>
    </source>
</reference>
<dbReference type="Pfam" id="PF12728">
    <property type="entry name" value="HTH_17"/>
    <property type="match status" value="1"/>
</dbReference>
<dbReference type="EMBL" id="JAHLEM010000031">
    <property type="protein sequence ID" value="MBU3863243.1"/>
    <property type="molecule type" value="Genomic_DNA"/>
</dbReference>